<feature type="chain" id="PRO_5013324360" evidence="1">
    <location>
        <begin position="20"/>
        <end position="105"/>
    </location>
</feature>
<dbReference type="InParanoid" id="A0A212FD81"/>
<dbReference type="Proteomes" id="UP000007151">
    <property type="component" value="Unassembled WGS sequence"/>
</dbReference>
<dbReference type="KEGG" id="dpl:KGM_215471"/>
<evidence type="ECO:0000256" key="1">
    <source>
        <dbReference type="SAM" id="SignalP"/>
    </source>
</evidence>
<keyword evidence="3" id="KW-1185">Reference proteome</keyword>
<organism evidence="2 3">
    <name type="scientific">Danaus plexippus plexippus</name>
    <dbReference type="NCBI Taxonomy" id="278856"/>
    <lineage>
        <taxon>Eukaryota</taxon>
        <taxon>Metazoa</taxon>
        <taxon>Ecdysozoa</taxon>
        <taxon>Arthropoda</taxon>
        <taxon>Hexapoda</taxon>
        <taxon>Insecta</taxon>
        <taxon>Pterygota</taxon>
        <taxon>Neoptera</taxon>
        <taxon>Endopterygota</taxon>
        <taxon>Lepidoptera</taxon>
        <taxon>Glossata</taxon>
        <taxon>Ditrysia</taxon>
        <taxon>Papilionoidea</taxon>
        <taxon>Nymphalidae</taxon>
        <taxon>Danainae</taxon>
        <taxon>Danaini</taxon>
        <taxon>Danaina</taxon>
        <taxon>Danaus</taxon>
        <taxon>Danaus</taxon>
    </lineage>
</organism>
<comment type="caution">
    <text evidence="2">The sequence shown here is derived from an EMBL/GenBank/DDBJ whole genome shotgun (WGS) entry which is preliminary data.</text>
</comment>
<dbReference type="AlphaFoldDB" id="A0A212FD81"/>
<evidence type="ECO:0000313" key="2">
    <source>
        <dbReference type="EMBL" id="OWR51694.1"/>
    </source>
</evidence>
<dbReference type="eggNOG" id="ENOG502T7QG">
    <property type="taxonomic scope" value="Eukaryota"/>
</dbReference>
<gene>
    <name evidence="2" type="ORF">KGM_215471</name>
</gene>
<proteinExistence type="predicted"/>
<reference evidence="2 3" key="1">
    <citation type="journal article" date="2011" name="Cell">
        <title>The monarch butterfly genome yields insights into long-distance migration.</title>
        <authorList>
            <person name="Zhan S."/>
            <person name="Merlin C."/>
            <person name="Boore J.L."/>
            <person name="Reppert S.M."/>
        </authorList>
    </citation>
    <scope>NUCLEOTIDE SEQUENCE [LARGE SCALE GENOMIC DNA]</scope>
    <source>
        <strain evidence="2">F-2</strain>
    </source>
</reference>
<keyword evidence="1" id="KW-0732">Signal</keyword>
<feature type="signal peptide" evidence="1">
    <location>
        <begin position="1"/>
        <end position="19"/>
    </location>
</feature>
<dbReference type="EMBL" id="AGBW02009098">
    <property type="protein sequence ID" value="OWR51694.1"/>
    <property type="molecule type" value="Genomic_DNA"/>
</dbReference>
<name>A0A212FD81_DANPL</name>
<protein>
    <submittedName>
        <fullName evidence="2">Seminal fluid protein HACP044</fullName>
    </submittedName>
</protein>
<evidence type="ECO:0000313" key="3">
    <source>
        <dbReference type="Proteomes" id="UP000007151"/>
    </source>
</evidence>
<sequence length="105" mass="12079">MSVYKIVLTLAILGAVSNAQRPFYAGLRAIGYPKGASNVLTNRFGETANLPIEARGDGALINRFNQMPEDQRPFWYLNRRQYDELRRNPQTYTQRPNLFVDRNNS</sequence>
<accession>A0A212FD81</accession>